<dbReference type="RefSeq" id="WP_290290436.1">
    <property type="nucleotide sequence ID" value="NZ_CP047211.1"/>
</dbReference>
<comment type="caution">
    <text evidence="1">The sequence shown here is derived from an EMBL/GenBank/DDBJ whole genome shotgun (WGS) entry which is preliminary data.</text>
</comment>
<accession>A0ABV7ZPY9</accession>
<keyword evidence="2" id="KW-1185">Reference proteome</keyword>
<proteinExistence type="predicted"/>
<sequence>MRDSGAAGAVVAVSTAGAAVTLAASGREGRLWAAVVDWLAGAGVGEAAAVDMAELLDSVSGQPIIAVRGPAGIGAGAVAEALRGHPVARGHWAVVADEGPAPRIDADAVITLAHDPGAVARPGEVVADPRALRGRGFPLDDAAGDPGPAIDPISAVAPDSRVDALIGEVEKLTAPEVLADVRAGRLERGVAAIAAAHPIVRDELEDLLWP</sequence>
<dbReference type="EMBL" id="JBHRZN010000003">
    <property type="protein sequence ID" value="MFC3850617.1"/>
    <property type="molecule type" value="Genomic_DNA"/>
</dbReference>
<evidence type="ECO:0000313" key="1">
    <source>
        <dbReference type="EMBL" id="MFC3850617.1"/>
    </source>
</evidence>
<name>A0ABV7ZPY9_9CORY</name>
<organism evidence="1 2">
    <name type="scientific">Corynebacterium hansenii</name>
    <dbReference type="NCBI Taxonomy" id="394964"/>
    <lineage>
        <taxon>Bacteria</taxon>
        <taxon>Bacillati</taxon>
        <taxon>Actinomycetota</taxon>
        <taxon>Actinomycetes</taxon>
        <taxon>Mycobacteriales</taxon>
        <taxon>Corynebacteriaceae</taxon>
        <taxon>Corynebacterium</taxon>
    </lineage>
</organism>
<gene>
    <name evidence="1" type="ORF">ACFORJ_10635</name>
</gene>
<dbReference type="Proteomes" id="UP001595751">
    <property type="component" value="Unassembled WGS sequence"/>
</dbReference>
<reference evidence="2" key="1">
    <citation type="journal article" date="2019" name="Int. J. Syst. Evol. Microbiol.">
        <title>The Global Catalogue of Microorganisms (GCM) 10K type strain sequencing project: providing services to taxonomists for standard genome sequencing and annotation.</title>
        <authorList>
            <consortium name="The Broad Institute Genomics Platform"/>
            <consortium name="The Broad Institute Genome Sequencing Center for Infectious Disease"/>
            <person name="Wu L."/>
            <person name="Ma J."/>
        </authorList>
    </citation>
    <scope>NUCLEOTIDE SEQUENCE [LARGE SCALE GENOMIC DNA]</scope>
    <source>
        <strain evidence="2">CCUG 53252</strain>
    </source>
</reference>
<protein>
    <submittedName>
        <fullName evidence="1">Uncharacterized protein</fullName>
    </submittedName>
</protein>
<evidence type="ECO:0000313" key="2">
    <source>
        <dbReference type="Proteomes" id="UP001595751"/>
    </source>
</evidence>